<dbReference type="RefSeq" id="XP_013792036.2">
    <property type="nucleotide sequence ID" value="XM_013936582.2"/>
</dbReference>
<name>A0ABM1C0D1_LIMPO</name>
<comment type="caution">
    <text evidence="2">Lacks conserved residue(s) required for the propagation of feature annotation.</text>
</comment>
<gene>
    <name evidence="7" type="primary">LOC106475907</name>
</gene>
<dbReference type="PROSITE" id="PS01180">
    <property type="entry name" value="CUB"/>
    <property type="match status" value="1"/>
</dbReference>
<dbReference type="InterPro" id="IPR002172">
    <property type="entry name" value="LDrepeatLR_classA_rpt"/>
</dbReference>
<dbReference type="InterPro" id="IPR036055">
    <property type="entry name" value="LDL_receptor-like_sf"/>
</dbReference>
<dbReference type="Gene3D" id="4.10.400.10">
    <property type="entry name" value="Low-density Lipoprotein Receptor"/>
    <property type="match status" value="1"/>
</dbReference>
<feature type="region of interest" description="Disordered" evidence="3">
    <location>
        <begin position="242"/>
        <end position="298"/>
    </location>
</feature>
<keyword evidence="4" id="KW-1133">Transmembrane helix</keyword>
<feature type="domain" description="CUB" evidence="5">
    <location>
        <begin position="5"/>
        <end position="140"/>
    </location>
</feature>
<evidence type="ECO:0000313" key="6">
    <source>
        <dbReference type="Proteomes" id="UP000694941"/>
    </source>
</evidence>
<evidence type="ECO:0000256" key="1">
    <source>
        <dbReference type="ARBA" id="ARBA00023157"/>
    </source>
</evidence>
<dbReference type="CDD" id="cd00112">
    <property type="entry name" value="LDLa"/>
    <property type="match status" value="1"/>
</dbReference>
<keyword evidence="6" id="KW-1185">Reference proteome</keyword>
<dbReference type="PANTHER" id="PTHR24652">
    <property type="entry name" value="LOW-DENSITY LIPOPROTEIN RECEPTOR CLASS A DOMAIN-CONTAINING PROTEIN 2"/>
    <property type="match status" value="1"/>
</dbReference>
<accession>A0ABM1C0D1</accession>
<evidence type="ECO:0000256" key="2">
    <source>
        <dbReference type="PROSITE-ProRule" id="PRU00124"/>
    </source>
</evidence>
<dbReference type="SMART" id="SM00192">
    <property type="entry name" value="LDLa"/>
    <property type="match status" value="1"/>
</dbReference>
<feature type="compositionally biased region" description="Polar residues" evidence="3">
    <location>
        <begin position="242"/>
        <end position="258"/>
    </location>
</feature>
<dbReference type="SUPFAM" id="SSF49854">
    <property type="entry name" value="Spermadhesin, CUB domain"/>
    <property type="match status" value="1"/>
</dbReference>
<dbReference type="InterPro" id="IPR042333">
    <property type="entry name" value="LRAD2/Mig-13-like"/>
</dbReference>
<proteinExistence type="predicted"/>
<dbReference type="PROSITE" id="PS50068">
    <property type="entry name" value="LDLRA_2"/>
    <property type="match status" value="1"/>
</dbReference>
<protein>
    <submittedName>
        <fullName evidence="7">Uncharacterized protein LOC106475907</fullName>
    </submittedName>
</protein>
<organism evidence="6 7">
    <name type="scientific">Limulus polyphemus</name>
    <name type="common">Atlantic horseshoe crab</name>
    <dbReference type="NCBI Taxonomy" id="6850"/>
    <lineage>
        <taxon>Eukaryota</taxon>
        <taxon>Metazoa</taxon>
        <taxon>Ecdysozoa</taxon>
        <taxon>Arthropoda</taxon>
        <taxon>Chelicerata</taxon>
        <taxon>Merostomata</taxon>
        <taxon>Xiphosura</taxon>
        <taxon>Limulidae</taxon>
        <taxon>Limulus</taxon>
    </lineage>
</organism>
<dbReference type="InterPro" id="IPR035914">
    <property type="entry name" value="Sperma_CUB_dom_sf"/>
</dbReference>
<evidence type="ECO:0000256" key="4">
    <source>
        <dbReference type="SAM" id="Phobius"/>
    </source>
</evidence>
<evidence type="ECO:0000256" key="3">
    <source>
        <dbReference type="SAM" id="MobiDB-lite"/>
    </source>
</evidence>
<feature type="compositionally biased region" description="Low complexity" evidence="3">
    <location>
        <begin position="283"/>
        <end position="298"/>
    </location>
</feature>
<sequence length="298" mass="33473">MKEVCRSTSRPVINVDSDGYLSAGEVKLSRDSSAYEVGFHCNLTIQAPKTYRVMIVVRRVSIRFYPVTQNSKICIDFLRIFNGVSNLHLSRKICGQETFDWKSDEIYSSRQTSALTVQFFTFPWDKNLVRDGFDLAFTVFNMSEDGNCFGKNRFQCNNSACISDFLVCDGHNNCGDRSDESKSGHSKCFDEPLDLDASFPISGFIVIVFAMVLAILTCAFILIPCWSRSLRLLRPFMTTHNSRASQCDSLPDTPMSTINHREVQNNDRVDDDPPPYEEVVADPPSISTPPSAESSSFA</sequence>
<dbReference type="Gene3D" id="2.60.120.290">
    <property type="entry name" value="Spermadhesin, CUB domain"/>
    <property type="match status" value="1"/>
</dbReference>
<dbReference type="SUPFAM" id="SSF57424">
    <property type="entry name" value="LDL receptor-like module"/>
    <property type="match status" value="1"/>
</dbReference>
<dbReference type="InterPro" id="IPR000859">
    <property type="entry name" value="CUB_dom"/>
</dbReference>
<evidence type="ECO:0000313" key="7">
    <source>
        <dbReference type="RefSeq" id="XP_013792036.2"/>
    </source>
</evidence>
<feature type="disulfide bond" evidence="2">
    <location>
        <begin position="156"/>
        <end position="174"/>
    </location>
</feature>
<dbReference type="Pfam" id="PF00057">
    <property type="entry name" value="Ldl_recept_a"/>
    <property type="match status" value="1"/>
</dbReference>
<dbReference type="GeneID" id="106475907"/>
<dbReference type="Proteomes" id="UP000694941">
    <property type="component" value="Unplaced"/>
</dbReference>
<keyword evidence="4" id="KW-0472">Membrane</keyword>
<feature type="compositionally biased region" description="Basic and acidic residues" evidence="3">
    <location>
        <begin position="259"/>
        <end position="268"/>
    </location>
</feature>
<keyword evidence="4" id="KW-0812">Transmembrane</keyword>
<feature type="transmembrane region" description="Helical" evidence="4">
    <location>
        <begin position="201"/>
        <end position="226"/>
    </location>
</feature>
<evidence type="ECO:0000259" key="5">
    <source>
        <dbReference type="PROSITE" id="PS01180"/>
    </source>
</evidence>
<reference evidence="7" key="1">
    <citation type="submission" date="2025-08" db="UniProtKB">
        <authorList>
            <consortium name="RefSeq"/>
        </authorList>
    </citation>
    <scope>IDENTIFICATION</scope>
    <source>
        <tissue evidence="7">Muscle</tissue>
    </source>
</reference>
<keyword evidence="1 2" id="KW-1015">Disulfide bond</keyword>